<proteinExistence type="predicted"/>
<organism evidence="1 2">
    <name type="scientific">Pygocentrus nattereri</name>
    <name type="common">Red-bellied piranha</name>
    <dbReference type="NCBI Taxonomy" id="42514"/>
    <lineage>
        <taxon>Eukaryota</taxon>
        <taxon>Metazoa</taxon>
        <taxon>Chordata</taxon>
        <taxon>Craniata</taxon>
        <taxon>Vertebrata</taxon>
        <taxon>Euteleostomi</taxon>
        <taxon>Actinopterygii</taxon>
        <taxon>Neopterygii</taxon>
        <taxon>Teleostei</taxon>
        <taxon>Ostariophysi</taxon>
        <taxon>Characiformes</taxon>
        <taxon>Characoidei</taxon>
        <taxon>Pygocentrus</taxon>
    </lineage>
</organism>
<evidence type="ECO:0008006" key="3">
    <source>
        <dbReference type="Google" id="ProtNLM"/>
    </source>
</evidence>
<evidence type="ECO:0000313" key="2">
    <source>
        <dbReference type="Proteomes" id="UP001501920"/>
    </source>
</evidence>
<reference evidence="1" key="2">
    <citation type="submission" date="2025-08" db="UniProtKB">
        <authorList>
            <consortium name="Ensembl"/>
        </authorList>
    </citation>
    <scope>IDENTIFICATION</scope>
</reference>
<name>A0AAR2K713_PYGNA</name>
<dbReference type="Ensembl" id="ENSPNAT00000058660.1">
    <property type="protein sequence ID" value="ENSPNAP00000057891.1"/>
    <property type="gene ID" value="ENSPNAG00000037378.1"/>
</dbReference>
<dbReference type="PANTHER" id="PTHR23019">
    <property type="entry name" value="NUCLEAR PORE MEMBRANE GLYCOPROTEIN GP210-RELATED"/>
    <property type="match status" value="1"/>
</dbReference>
<reference evidence="1 2" key="1">
    <citation type="submission" date="2020-10" db="EMBL/GenBank/DDBJ databases">
        <title>Pygocentrus nattereri (red-bellied piranha) genome, fPygNat1, primary haplotype.</title>
        <authorList>
            <person name="Myers G."/>
            <person name="Meyer A."/>
            <person name="Karagic N."/>
            <person name="Pippel M."/>
            <person name="Winkler S."/>
            <person name="Tracey A."/>
            <person name="Wood J."/>
            <person name="Formenti G."/>
            <person name="Howe K."/>
            <person name="Fedrigo O."/>
            <person name="Jarvis E.D."/>
        </authorList>
    </citation>
    <scope>NUCLEOTIDE SEQUENCE [LARGE SCALE GENOMIC DNA]</scope>
</reference>
<reference evidence="1" key="3">
    <citation type="submission" date="2025-09" db="UniProtKB">
        <authorList>
            <consortium name="Ensembl"/>
        </authorList>
    </citation>
    <scope>IDENTIFICATION</scope>
</reference>
<dbReference type="AlphaFoldDB" id="A0AAR2K713"/>
<accession>A0AAR2K713</accession>
<protein>
    <recommendedName>
        <fullName evidence="3">Cadherin domain-containing protein</fullName>
    </recommendedName>
</protein>
<dbReference type="GO" id="GO:0005643">
    <property type="term" value="C:nuclear pore"/>
    <property type="evidence" value="ECO:0007669"/>
    <property type="project" value="TreeGrafter"/>
</dbReference>
<dbReference type="Proteomes" id="UP001501920">
    <property type="component" value="Chromosome 3"/>
</dbReference>
<evidence type="ECO:0000313" key="1">
    <source>
        <dbReference type="Ensembl" id="ENSPNAP00000057891.1"/>
    </source>
</evidence>
<sequence>MHGSLLRIFIVSLSISLRRSTKLNVPFLLLPSSYEPVNFTLRAEKGCYKCQYALVSALSAPHSPQSRGAAVVQAQDAVTGQTLHCDIITDRIQSIQIVTITRHLFINDTPLLLTVQAMDSAGLYVSRTPATALTFTSCLWRSWGREGTVCCCRASAVAPHTYRSPSISLSIR</sequence>
<dbReference type="InterPro" id="IPR045197">
    <property type="entry name" value="NUP210-like"/>
</dbReference>
<dbReference type="PANTHER" id="PTHR23019:SF0">
    <property type="entry name" value="NUCLEAR PORE MEMBRANE GLYCOPROTEIN 210"/>
    <property type="match status" value="1"/>
</dbReference>
<keyword evidence="2" id="KW-1185">Reference proteome</keyword>